<evidence type="ECO:0000259" key="1">
    <source>
        <dbReference type="Pfam" id="PF12807"/>
    </source>
</evidence>
<dbReference type="AlphaFoldDB" id="A0A0A8ZVT2"/>
<dbReference type="PANTHER" id="PTHR12601">
    <property type="entry name" value="EUKARYOTIC TRANSLATION INITIATION FACTOR 3 SUBUNIT EIF-3"/>
    <property type="match status" value="1"/>
</dbReference>
<evidence type="ECO:0000313" key="2">
    <source>
        <dbReference type="EMBL" id="JAD43479.1"/>
    </source>
</evidence>
<dbReference type="InterPro" id="IPR027523">
    <property type="entry name" value="CLU_prot"/>
</dbReference>
<dbReference type="EMBL" id="GBRH01254416">
    <property type="protein sequence ID" value="JAD43479.1"/>
    <property type="molecule type" value="Transcribed_RNA"/>
</dbReference>
<dbReference type="GO" id="GO:0005737">
    <property type="term" value="C:cytoplasm"/>
    <property type="evidence" value="ECO:0007669"/>
    <property type="project" value="TreeGrafter"/>
</dbReference>
<dbReference type="Pfam" id="PF12807">
    <property type="entry name" value="eIF3_p135"/>
    <property type="match status" value="1"/>
</dbReference>
<protein>
    <recommendedName>
        <fullName evidence="1">CLU central domain-containing protein</fullName>
    </recommendedName>
</protein>
<accession>A0A0A8ZVT2</accession>
<proteinExistence type="predicted"/>
<sequence>MVVRAFKHIVQAVIAAVDDINDMADSVASSLNILLGPFPEENNDGKCSEDHNLRKRWLEVFLTKRFGWTWKDEYGLDLRKYAILRGLCHKDLSW</sequence>
<reference evidence="2" key="2">
    <citation type="journal article" date="2015" name="Data Brief">
        <title>Shoot transcriptome of the giant reed, Arundo donax.</title>
        <authorList>
            <person name="Barrero R.A."/>
            <person name="Guerrero F.D."/>
            <person name="Moolhuijzen P."/>
            <person name="Goolsby J.A."/>
            <person name="Tidwell J."/>
            <person name="Bellgard S.E."/>
            <person name="Bellgard M.I."/>
        </authorList>
    </citation>
    <scope>NUCLEOTIDE SEQUENCE</scope>
    <source>
        <tissue evidence="2">Shoot tissue taken approximately 20 cm above the soil surface</tissue>
    </source>
</reference>
<organism evidence="2">
    <name type="scientific">Arundo donax</name>
    <name type="common">Giant reed</name>
    <name type="synonym">Donax arundinaceus</name>
    <dbReference type="NCBI Taxonomy" id="35708"/>
    <lineage>
        <taxon>Eukaryota</taxon>
        <taxon>Viridiplantae</taxon>
        <taxon>Streptophyta</taxon>
        <taxon>Embryophyta</taxon>
        <taxon>Tracheophyta</taxon>
        <taxon>Spermatophyta</taxon>
        <taxon>Magnoliopsida</taxon>
        <taxon>Liliopsida</taxon>
        <taxon>Poales</taxon>
        <taxon>Poaceae</taxon>
        <taxon>PACMAD clade</taxon>
        <taxon>Arundinoideae</taxon>
        <taxon>Arundineae</taxon>
        <taxon>Arundo</taxon>
    </lineage>
</organism>
<dbReference type="PANTHER" id="PTHR12601:SF39">
    <property type="entry name" value="PROTEIN REDUCED CHLOROPLAST COVERAGE 2"/>
    <property type="match status" value="1"/>
</dbReference>
<reference evidence="2" key="1">
    <citation type="submission" date="2014-09" db="EMBL/GenBank/DDBJ databases">
        <authorList>
            <person name="Magalhaes I.L.F."/>
            <person name="Oliveira U."/>
            <person name="Santos F.R."/>
            <person name="Vidigal T.H.D.A."/>
            <person name="Brescovit A.D."/>
            <person name="Santos A.J."/>
        </authorList>
    </citation>
    <scope>NUCLEOTIDE SEQUENCE</scope>
    <source>
        <tissue evidence="2">Shoot tissue taken approximately 20 cm above the soil surface</tissue>
    </source>
</reference>
<name>A0A0A8ZVT2_ARUDO</name>
<feature type="domain" description="CLU central" evidence="1">
    <location>
        <begin position="1"/>
        <end position="51"/>
    </location>
</feature>
<dbReference type="InterPro" id="IPR033646">
    <property type="entry name" value="CLU-central"/>
</dbReference>